<comment type="caution">
    <text evidence="1">The sequence shown here is derived from an EMBL/GenBank/DDBJ whole genome shotgun (WGS) entry which is preliminary data.</text>
</comment>
<gene>
    <name evidence="1" type="ORF">GCM10023336_17500</name>
</gene>
<dbReference type="RefSeq" id="WP_176146979.1">
    <property type="nucleotide sequence ID" value="NZ_BAABKC010000021.1"/>
</dbReference>
<dbReference type="Proteomes" id="UP001500124">
    <property type="component" value="Unassembled WGS sequence"/>
</dbReference>
<sequence length="102" mass="11364">MTAHERRRPPGSDRRVVDRLLPVWLAETEHHDPAAARRAREGWESGALSEDAAQDLATWVTARITDTAFNDEEGPSVDGPARITPADKESVHRWLAARGHHV</sequence>
<evidence type="ECO:0000313" key="2">
    <source>
        <dbReference type="Proteomes" id="UP001500124"/>
    </source>
</evidence>
<keyword evidence="2" id="KW-1185">Reference proteome</keyword>
<reference evidence="2" key="1">
    <citation type="journal article" date="2019" name="Int. J. Syst. Evol. Microbiol.">
        <title>The Global Catalogue of Microorganisms (GCM) 10K type strain sequencing project: providing services to taxonomists for standard genome sequencing and annotation.</title>
        <authorList>
            <consortium name="The Broad Institute Genomics Platform"/>
            <consortium name="The Broad Institute Genome Sequencing Center for Infectious Disease"/>
            <person name="Wu L."/>
            <person name="Ma J."/>
        </authorList>
    </citation>
    <scope>NUCLEOTIDE SEQUENCE [LARGE SCALE GENOMIC DNA]</scope>
    <source>
        <strain evidence="2">JCM 18410</strain>
    </source>
</reference>
<proteinExistence type="predicted"/>
<organism evidence="1 2">
    <name type="scientific">Streptomyces similanensis</name>
    <dbReference type="NCBI Taxonomy" id="1274988"/>
    <lineage>
        <taxon>Bacteria</taxon>
        <taxon>Bacillati</taxon>
        <taxon>Actinomycetota</taxon>
        <taxon>Actinomycetes</taxon>
        <taxon>Kitasatosporales</taxon>
        <taxon>Streptomycetaceae</taxon>
        <taxon>Streptomyces</taxon>
    </lineage>
</organism>
<accession>A0ABP9K3B0</accession>
<dbReference type="EMBL" id="BAABKC010000021">
    <property type="protein sequence ID" value="GAA5050013.1"/>
    <property type="molecule type" value="Genomic_DNA"/>
</dbReference>
<evidence type="ECO:0000313" key="1">
    <source>
        <dbReference type="EMBL" id="GAA5050013.1"/>
    </source>
</evidence>
<protein>
    <recommendedName>
        <fullName evidence="3">CopG family transcriptional regulator</fullName>
    </recommendedName>
</protein>
<name>A0ABP9K3B0_9ACTN</name>
<evidence type="ECO:0008006" key="3">
    <source>
        <dbReference type="Google" id="ProtNLM"/>
    </source>
</evidence>